<dbReference type="GO" id="GO:0042601">
    <property type="term" value="C:endospore-forming forespore"/>
    <property type="evidence" value="ECO:0007669"/>
    <property type="project" value="TreeGrafter"/>
</dbReference>
<evidence type="ECO:0000313" key="2">
    <source>
        <dbReference type="EMBL" id="SDU89582.1"/>
    </source>
</evidence>
<keyword evidence="3" id="KW-1185">Reference proteome</keyword>
<dbReference type="GO" id="GO:0003913">
    <property type="term" value="F:DNA photolyase activity"/>
    <property type="evidence" value="ECO:0007669"/>
    <property type="project" value="TreeGrafter"/>
</dbReference>
<feature type="compositionally biased region" description="Polar residues" evidence="1">
    <location>
        <begin position="1"/>
        <end position="12"/>
    </location>
</feature>
<reference evidence="3" key="1">
    <citation type="submission" date="2016-10" db="EMBL/GenBank/DDBJ databases">
        <authorList>
            <person name="Varghese N."/>
            <person name="Submissions S."/>
        </authorList>
    </citation>
    <scope>NUCLEOTIDE SEQUENCE [LARGE SCALE GENOMIC DNA]</scope>
    <source>
        <strain evidence="3">DSM 21743</strain>
    </source>
</reference>
<dbReference type="RefSeq" id="WP_231918501.1">
    <property type="nucleotide sequence ID" value="NZ_LT629799.1"/>
</dbReference>
<sequence>MTSAPSQTQPTNPVEPPTGTLTSEPGPRVRRWTPRRVLVTRAAVGLPHTEEILRRVAAAGVEDVETVGRVSPPRGTSEREAYAWAKTTLAVVVAPPSALKPQPIPPSADWRIDLAKGCPAHCQYCYLAGSLTGPPVTRVYANLDDVLAPIPGLVGHGTVTSGTAERGHEGTTFELSCYTDPLGIEHVTGSLAAAVERVGTGVYGDGASLRFTTKFDDVAELAALPHGGRTRARFSVNAEEVAARFDGGTAPVAGRLRALATLAAAGYPVGLTVAPVMPVEGWQDAYGQLLDDVRDALAPVAASGRAVDLTVEVITHRFTPGSRDVLMSWYPRTRLEMDVGARRAKRSKFGGVKYVYPTETMRALRAWFETEVPARLPGTPLLYLT</sequence>
<dbReference type="STRING" id="546874.SAMN04488544_1598"/>
<dbReference type="GO" id="GO:0051539">
    <property type="term" value="F:4 iron, 4 sulfur cluster binding"/>
    <property type="evidence" value="ECO:0007669"/>
    <property type="project" value="TreeGrafter"/>
</dbReference>
<dbReference type="Proteomes" id="UP000198825">
    <property type="component" value="Chromosome I"/>
</dbReference>
<organism evidence="2 3">
    <name type="scientific">Microlunatus sagamiharensis</name>
    <dbReference type="NCBI Taxonomy" id="546874"/>
    <lineage>
        <taxon>Bacteria</taxon>
        <taxon>Bacillati</taxon>
        <taxon>Actinomycetota</taxon>
        <taxon>Actinomycetes</taxon>
        <taxon>Propionibacteriales</taxon>
        <taxon>Propionibacteriaceae</taxon>
        <taxon>Microlunatus</taxon>
    </lineage>
</organism>
<dbReference type="Pfam" id="PF20903">
    <property type="entry name" value="SPL"/>
    <property type="match status" value="1"/>
</dbReference>
<dbReference type="InterPro" id="IPR049539">
    <property type="entry name" value="SPL"/>
</dbReference>
<dbReference type="Gene3D" id="3.40.50.12110">
    <property type="match status" value="1"/>
</dbReference>
<dbReference type="EMBL" id="LT629799">
    <property type="protein sequence ID" value="SDU89582.1"/>
    <property type="molecule type" value="Genomic_DNA"/>
</dbReference>
<feature type="region of interest" description="Disordered" evidence="1">
    <location>
        <begin position="1"/>
        <end position="30"/>
    </location>
</feature>
<evidence type="ECO:0000313" key="3">
    <source>
        <dbReference type="Proteomes" id="UP000198825"/>
    </source>
</evidence>
<dbReference type="AlphaFoldDB" id="A0A1H2M8Y8"/>
<accession>A0A1H2M8Y8</accession>
<dbReference type="PANTHER" id="PTHR37822">
    <property type="entry name" value="SPORE PHOTOPRODUCT LYASE-RELATED"/>
    <property type="match status" value="1"/>
</dbReference>
<keyword evidence="2" id="KW-0456">Lyase</keyword>
<evidence type="ECO:0000256" key="1">
    <source>
        <dbReference type="SAM" id="MobiDB-lite"/>
    </source>
</evidence>
<dbReference type="PANTHER" id="PTHR37822:SF2">
    <property type="entry name" value="SPORE PHOTOPRODUCT LYASE"/>
    <property type="match status" value="1"/>
</dbReference>
<dbReference type="GO" id="GO:1904047">
    <property type="term" value="F:S-adenosyl-L-methionine binding"/>
    <property type="evidence" value="ECO:0007669"/>
    <property type="project" value="TreeGrafter"/>
</dbReference>
<name>A0A1H2M8Y8_9ACTN</name>
<protein>
    <submittedName>
        <fullName evidence="2">Spore photoproduct lyase</fullName>
    </submittedName>
</protein>
<dbReference type="Gene3D" id="3.80.30.30">
    <property type="match status" value="1"/>
</dbReference>
<proteinExistence type="predicted"/>
<gene>
    <name evidence="2" type="ORF">SAMN04488544_1598</name>
</gene>